<accession>A0AAD7N1E4</accession>
<dbReference type="Gene3D" id="3.90.25.10">
    <property type="entry name" value="UDP-galactose 4-epimerase, domain 1"/>
    <property type="match status" value="1"/>
</dbReference>
<feature type="domain" description="NmrA-like" evidence="3">
    <location>
        <begin position="2"/>
        <end position="235"/>
    </location>
</feature>
<protein>
    <submittedName>
        <fullName evidence="4">NAD(P)-binding protein</fullName>
    </submittedName>
</protein>
<evidence type="ECO:0000256" key="1">
    <source>
        <dbReference type="ARBA" id="ARBA00006328"/>
    </source>
</evidence>
<dbReference type="InterPro" id="IPR051164">
    <property type="entry name" value="NmrA-like_oxidored"/>
</dbReference>
<evidence type="ECO:0000259" key="3">
    <source>
        <dbReference type="Pfam" id="PF05368"/>
    </source>
</evidence>
<dbReference type="PANTHER" id="PTHR42748:SF7">
    <property type="entry name" value="NMRA LIKE REDOX SENSOR 1-RELATED"/>
    <property type="match status" value="1"/>
</dbReference>
<gene>
    <name evidence="4" type="ORF">B0H16DRAFT_1464566</name>
</gene>
<dbReference type="EMBL" id="JARKIB010000099">
    <property type="protein sequence ID" value="KAJ7741388.1"/>
    <property type="molecule type" value="Genomic_DNA"/>
</dbReference>
<reference evidence="4" key="1">
    <citation type="submission" date="2023-03" db="EMBL/GenBank/DDBJ databases">
        <title>Massive genome expansion in bonnet fungi (Mycena s.s.) driven by repeated elements and novel gene families across ecological guilds.</title>
        <authorList>
            <consortium name="Lawrence Berkeley National Laboratory"/>
            <person name="Harder C.B."/>
            <person name="Miyauchi S."/>
            <person name="Viragh M."/>
            <person name="Kuo A."/>
            <person name="Thoen E."/>
            <person name="Andreopoulos B."/>
            <person name="Lu D."/>
            <person name="Skrede I."/>
            <person name="Drula E."/>
            <person name="Henrissat B."/>
            <person name="Morin E."/>
            <person name="Kohler A."/>
            <person name="Barry K."/>
            <person name="LaButti K."/>
            <person name="Morin E."/>
            <person name="Salamov A."/>
            <person name="Lipzen A."/>
            <person name="Mereny Z."/>
            <person name="Hegedus B."/>
            <person name="Baldrian P."/>
            <person name="Stursova M."/>
            <person name="Weitz H."/>
            <person name="Taylor A."/>
            <person name="Grigoriev I.V."/>
            <person name="Nagy L.G."/>
            <person name="Martin F."/>
            <person name="Kauserud H."/>
        </authorList>
    </citation>
    <scope>NUCLEOTIDE SEQUENCE</scope>
    <source>
        <strain evidence="4">CBHHK182m</strain>
    </source>
</reference>
<comment type="caution">
    <text evidence="4">The sequence shown here is derived from an EMBL/GenBank/DDBJ whole genome shotgun (WGS) entry which is preliminary data.</text>
</comment>
<dbReference type="Pfam" id="PF05368">
    <property type="entry name" value="NmrA"/>
    <property type="match status" value="1"/>
</dbReference>
<dbReference type="PANTHER" id="PTHR42748">
    <property type="entry name" value="NITROGEN METABOLITE REPRESSION PROTEIN NMRA FAMILY MEMBER"/>
    <property type="match status" value="1"/>
</dbReference>
<proteinExistence type="inferred from homology"/>
<organism evidence="4 5">
    <name type="scientific">Mycena metata</name>
    <dbReference type="NCBI Taxonomy" id="1033252"/>
    <lineage>
        <taxon>Eukaryota</taxon>
        <taxon>Fungi</taxon>
        <taxon>Dikarya</taxon>
        <taxon>Basidiomycota</taxon>
        <taxon>Agaricomycotina</taxon>
        <taxon>Agaricomycetes</taxon>
        <taxon>Agaricomycetidae</taxon>
        <taxon>Agaricales</taxon>
        <taxon>Marasmiineae</taxon>
        <taxon>Mycenaceae</taxon>
        <taxon>Mycena</taxon>
    </lineage>
</organism>
<keyword evidence="5" id="KW-1185">Reference proteome</keyword>
<evidence type="ECO:0000256" key="2">
    <source>
        <dbReference type="ARBA" id="ARBA00022857"/>
    </source>
</evidence>
<dbReference type="SUPFAM" id="SSF51735">
    <property type="entry name" value="NAD(P)-binding Rossmann-fold domains"/>
    <property type="match status" value="1"/>
</dbReference>
<dbReference type="InterPro" id="IPR008030">
    <property type="entry name" value="NmrA-like"/>
</dbReference>
<dbReference type="Gene3D" id="3.40.50.720">
    <property type="entry name" value="NAD(P)-binding Rossmann-like Domain"/>
    <property type="match status" value="1"/>
</dbReference>
<evidence type="ECO:0000313" key="4">
    <source>
        <dbReference type="EMBL" id="KAJ7741388.1"/>
    </source>
</evidence>
<dbReference type="AlphaFoldDB" id="A0AAD7N1E4"/>
<name>A0AAD7N1E4_9AGAR</name>
<keyword evidence="2" id="KW-0521">NADP</keyword>
<evidence type="ECO:0000313" key="5">
    <source>
        <dbReference type="Proteomes" id="UP001215598"/>
    </source>
</evidence>
<dbReference type="InterPro" id="IPR036291">
    <property type="entry name" value="NAD(P)-bd_dom_sf"/>
</dbReference>
<dbReference type="Proteomes" id="UP001215598">
    <property type="component" value="Unassembled WGS sequence"/>
</dbReference>
<sequence length="290" mass="31456">MHLGSAVVRALLKDRTFTPRAITRNPASETALKLKAEGAEVVQGDPLDKESLVAALRGSEAVTVLMPPIKAEGEGVNEITQGKNMVHAAKEAGVKFFVFPSSPSLAKISGGKYKHALACDHKNVVEEYLKASGIPNASLHPGTFLENLYRFGVLKKTDTGFDIPIPNYSPTSLSSFTWVQRDVPAVVLALLKNYHDPTKNISGRSYPVVTAKMTYPELAKLVGKALNAEVTFTSTGPIGVLYRDEMYACLSEHNGLFPETPVPNPDLVALGVEFSTVQEFLDEDLKPRFS</sequence>
<comment type="similarity">
    <text evidence="1">Belongs to the NmrA-type oxidoreductase family.</text>
</comment>